<dbReference type="GO" id="GO:0080120">
    <property type="term" value="P:CAAX-box protein maturation"/>
    <property type="evidence" value="ECO:0007669"/>
    <property type="project" value="UniProtKB-ARBA"/>
</dbReference>
<evidence type="ECO:0000313" key="5">
    <source>
        <dbReference type="Proteomes" id="UP000291832"/>
    </source>
</evidence>
<dbReference type="PANTHER" id="PTHR35797">
    <property type="entry name" value="PROTEASE-RELATED"/>
    <property type="match status" value="1"/>
</dbReference>
<evidence type="ECO:0000259" key="3">
    <source>
        <dbReference type="Pfam" id="PF02517"/>
    </source>
</evidence>
<dbReference type="GO" id="GO:0004175">
    <property type="term" value="F:endopeptidase activity"/>
    <property type="evidence" value="ECO:0007669"/>
    <property type="project" value="UniProtKB-ARBA"/>
</dbReference>
<keyword evidence="4" id="KW-0645">Protease</keyword>
<proteinExistence type="predicted"/>
<feature type="transmembrane region" description="Helical" evidence="2">
    <location>
        <begin position="265"/>
        <end position="284"/>
    </location>
</feature>
<evidence type="ECO:0000256" key="1">
    <source>
        <dbReference type="SAM" id="MobiDB-lite"/>
    </source>
</evidence>
<feature type="compositionally biased region" description="Low complexity" evidence="1">
    <location>
        <begin position="363"/>
        <end position="382"/>
    </location>
</feature>
<dbReference type="RefSeq" id="WP_198677404.1">
    <property type="nucleotide sequence ID" value="NZ_QYAG01000004.1"/>
</dbReference>
<comment type="caution">
    <text evidence="4">The sequence shown here is derived from an EMBL/GenBank/DDBJ whole genome shotgun (WGS) entry which is preliminary data.</text>
</comment>
<keyword evidence="2" id="KW-0472">Membrane</keyword>
<dbReference type="Proteomes" id="UP000291832">
    <property type="component" value="Unassembled WGS sequence"/>
</dbReference>
<feature type="domain" description="CAAX prenyl protease 2/Lysostaphin resistance protein A-like" evidence="3">
    <location>
        <begin position="205"/>
        <end position="304"/>
    </location>
</feature>
<dbReference type="AlphaFoldDB" id="A0A4Q7U4B2"/>
<feature type="transmembrane region" description="Helical" evidence="2">
    <location>
        <begin position="323"/>
        <end position="344"/>
    </location>
</feature>
<dbReference type="Pfam" id="PF02517">
    <property type="entry name" value="Rce1-like"/>
    <property type="match status" value="1"/>
</dbReference>
<dbReference type="PANTHER" id="PTHR35797:SF1">
    <property type="entry name" value="PROTEASE"/>
    <property type="match status" value="1"/>
</dbReference>
<feature type="transmembrane region" description="Helical" evidence="2">
    <location>
        <begin position="136"/>
        <end position="164"/>
    </location>
</feature>
<accession>A0A4Q7U4B2</accession>
<organism evidence="4 5">
    <name type="scientific">Leucobacter luti</name>
    <dbReference type="NCBI Taxonomy" id="340320"/>
    <lineage>
        <taxon>Bacteria</taxon>
        <taxon>Bacillati</taxon>
        <taxon>Actinomycetota</taxon>
        <taxon>Actinomycetes</taxon>
        <taxon>Micrococcales</taxon>
        <taxon>Microbacteriaceae</taxon>
        <taxon>Leucobacter</taxon>
    </lineage>
</organism>
<sequence length="388" mass="40099">MTSTPHPAAADAAANAAAGRTAAENGHAATAAAEAAAGTATATAGTARADRPARVPWGAVALFLVLALGLAWLVALPLWQRDPDSPEFAALFSPLAQAMMFTPALAAVAALFVARVPRGERLRFLGMWPLRPAKRVVWFTVAALFAPVVIVLASIGVAAAFGWAELDLVEFSGFAATIAASLPEGIDSMMPPVGLLIALQFVAIPFGAVFNCIFTFGEELGWRGWLLPALRPLGTWPALVISGVIWGLWHSPLILLGYNFGLTDWRGVALMVVGCVAWGILLGWTRLRTGSVWPAVVGHGALNASGSLLLLFIAAGTTPDPALVLPIGVAGWIAIAAVLVVLVLTGQFAEERQPELAPRRARAVPTAADAAGTVPAAPDAGTRASDAV</sequence>
<gene>
    <name evidence="4" type="ORF">EV139_0240</name>
</gene>
<feature type="transmembrane region" description="Helical" evidence="2">
    <location>
        <begin position="55"/>
        <end position="75"/>
    </location>
</feature>
<keyword evidence="2" id="KW-1133">Transmembrane helix</keyword>
<reference evidence="4 5" key="1">
    <citation type="journal article" date="2015" name="Stand. Genomic Sci.">
        <title>Genomic Encyclopedia of Bacterial and Archaeal Type Strains, Phase III: the genomes of soil and plant-associated and newly described type strains.</title>
        <authorList>
            <person name="Whitman W.B."/>
            <person name="Woyke T."/>
            <person name="Klenk H.P."/>
            <person name="Zhou Y."/>
            <person name="Lilburn T.G."/>
            <person name="Beck B.J."/>
            <person name="De Vos P."/>
            <person name="Vandamme P."/>
            <person name="Eisen J.A."/>
            <person name="Garrity G."/>
            <person name="Hugenholtz P."/>
            <person name="Kyrpides N.C."/>
        </authorList>
    </citation>
    <scope>NUCLEOTIDE SEQUENCE [LARGE SCALE GENOMIC DNA]</scope>
    <source>
        <strain evidence="4 5">RF6</strain>
    </source>
</reference>
<feature type="transmembrane region" description="Helical" evidence="2">
    <location>
        <begin position="193"/>
        <end position="217"/>
    </location>
</feature>
<name>A0A4Q7U4B2_9MICO</name>
<dbReference type="InterPro" id="IPR003675">
    <property type="entry name" value="Rce1/LyrA-like_dom"/>
</dbReference>
<protein>
    <submittedName>
        <fullName evidence="4">Membrane protease YdiL (CAAX protease family)</fullName>
    </submittedName>
</protein>
<dbReference type="GO" id="GO:0006508">
    <property type="term" value="P:proteolysis"/>
    <property type="evidence" value="ECO:0007669"/>
    <property type="project" value="UniProtKB-KW"/>
</dbReference>
<keyword evidence="4" id="KW-0378">Hydrolase</keyword>
<feature type="transmembrane region" description="Helical" evidence="2">
    <location>
        <begin position="229"/>
        <end position="249"/>
    </location>
</feature>
<feature type="transmembrane region" description="Helical" evidence="2">
    <location>
        <begin position="296"/>
        <end position="317"/>
    </location>
</feature>
<feature type="transmembrane region" description="Helical" evidence="2">
    <location>
        <begin position="95"/>
        <end position="116"/>
    </location>
</feature>
<keyword evidence="2" id="KW-0812">Transmembrane</keyword>
<evidence type="ECO:0000313" key="4">
    <source>
        <dbReference type="EMBL" id="RZT68515.1"/>
    </source>
</evidence>
<feature type="region of interest" description="Disordered" evidence="1">
    <location>
        <begin position="359"/>
        <end position="388"/>
    </location>
</feature>
<keyword evidence="5" id="KW-1185">Reference proteome</keyword>
<dbReference type="EMBL" id="SHKI01000002">
    <property type="protein sequence ID" value="RZT68515.1"/>
    <property type="molecule type" value="Genomic_DNA"/>
</dbReference>
<evidence type="ECO:0000256" key="2">
    <source>
        <dbReference type="SAM" id="Phobius"/>
    </source>
</evidence>
<dbReference type="InterPro" id="IPR042150">
    <property type="entry name" value="MmRce1-like"/>
</dbReference>